<keyword evidence="6 7" id="KW-0472">Membrane</keyword>
<sequence length="404" mass="44671">MAKFFYKALKDNKTEVKGYVEAESSREAREKVRGLGFLPTNIYEETFEKPAVETTPAKISHLSLSEKIFFTSELQVMVASGIPVVEALETVEEHAHKPKIKLLARDLKEKIMQGHTLSQALQNYTKVFGPVYNGLCSAGEESGTLEKTLEYMLSILRKEDDLKSRVLSMSVYPAITVAILAVVFVLCGVFIFPAFINGANISENAIPLTVKFVVGTCKFIFNYWMILLVALAAGIFALVQIWEQSAVKKFADETLLKIPLVCDFVRYINLSSFFTVLNVSYESGLTIVSSLELAISTISNSQIKKGAEMSRNLVTKGEMLSQSFVRTELLPPVFNTLIVTGEKSGRLGQMFRDIAIGIDKKLDMVTNALAKAFEPALTVIIGIVVGYIVVAFFQLYGSMISGLF</sequence>
<dbReference type="EMBL" id="DVIU01000135">
    <property type="protein sequence ID" value="HIS36325.1"/>
    <property type="molecule type" value="Genomic_DNA"/>
</dbReference>
<protein>
    <submittedName>
        <fullName evidence="9">Type II secretion system F family protein</fullName>
    </submittedName>
</protein>
<dbReference type="AlphaFoldDB" id="A0A9D1EYQ6"/>
<evidence type="ECO:0000313" key="10">
    <source>
        <dbReference type="Proteomes" id="UP000823928"/>
    </source>
</evidence>
<feature type="transmembrane region" description="Helical" evidence="7">
    <location>
        <begin position="219"/>
        <end position="239"/>
    </location>
</feature>
<feature type="domain" description="Type II secretion system protein GspF" evidence="8">
    <location>
        <begin position="70"/>
        <end position="193"/>
    </location>
</feature>
<evidence type="ECO:0000256" key="6">
    <source>
        <dbReference type="ARBA" id="ARBA00023136"/>
    </source>
</evidence>
<evidence type="ECO:0000256" key="2">
    <source>
        <dbReference type="ARBA" id="ARBA00005745"/>
    </source>
</evidence>
<dbReference type="PANTHER" id="PTHR30012">
    <property type="entry name" value="GENERAL SECRETION PATHWAY PROTEIN"/>
    <property type="match status" value="1"/>
</dbReference>
<evidence type="ECO:0000256" key="5">
    <source>
        <dbReference type="ARBA" id="ARBA00022989"/>
    </source>
</evidence>
<evidence type="ECO:0000256" key="4">
    <source>
        <dbReference type="ARBA" id="ARBA00022692"/>
    </source>
</evidence>
<feature type="transmembrane region" description="Helical" evidence="7">
    <location>
        <begin position="171"/>
        <end position="199"/>
    </location>
</feature>
<comment type="caution">
    <text evidence="9">The sequence shown here is derived from an EMBL/GenBank/DDBJ whole genome shotgun (WGS) entry which is preliminary data.</text>
</comment>
<dbReference type="InterPro" id="IPR003004">
    <property type="entry name" value="GspF/PilC"/>
</dbReference>
<dbReference type="Proteomes" id="UP000823928">
    <property type="component" value="Unassembled WGS sequence"/>
</dbReference>
<dbReference type="InterPro" id="IPR042094">
    <property type="entry name" value="T2SS_GspF_sf"/>
</dbReference>
<dbReference type="InterPro" id="IPR018076">
    <property type="entry name" value="T2SS_GspF_dom"/>
</dbReference>
<dbReference type="Pfam" id="PF00482">
    <property type="entry name" value="T2SSF"/>
    <property type="match status" value="2"/>
</dbReference>
<feature type="domain" description="Type II secretion system protein GspF" evidence="8">
    <location>
        <begin position="273"/>
        <end position="393"/>
    </location>
</feature>
<evidence type="ECO:0000256" key="7">
    <source>
        <dbReference type="SAM" id="Phobius"/>
    </source>
</evidence>
<keyword evidence="4 7" id="KW-0812">Transmembrane</keyword>
<organism evidence="9 10">
    <name type="scientific">Candidatus Scatousia excrementigallinarum</name>
    <dbReference type="NCBI Taxonomy" id="2840935"/>
    <lineage>
        <taxon>Bacteria</taxon>
        <taxon>Candidatus Scatousia</taxon>
    </lineage>
</organism>
<proteinExistence type="inferred from homology"/>
<keyword evidence="3" id="KW-1003">Cell membrane</keyword>
<keyword evidence="5 7" id="KW-1133">Transmembrane helix</keyword>
<name>A0A9D1EYQ6_9BACT</name>
<reference evidence="9" key="2">
    <citation type="journal article" date="2021" name="PeerJ">
        <title>Extensive microbial diversity within the chicken gut microbiome revealed by metagenomics and culture.</title>
        <authorList>
            <person name="Gilroy R."/>
            <person name="Ravi A."/>
            <person name="Getino M."/>
            <person name="Pursley I."/>
            <person name="Horton D.L."/>
            <person name="Alikhan N.F."/>
            <person name="Baker D."/>
            <person name="Gharbi K."/>
            <person name="Hall N."/>
            <person name="Watson M."/>
            <person name="Adriaenssens E.M."/>
            <person name="Foster-Nyarko E."/>
            <person name="Jarju S."/>
            <person name="Secka A."/>
            <person name="Antonio M."/>
            <person name="Oren A."/>
            <person name="Chaudhuri R.R."/>
            <person name="La Ragione R."/>
            <person name="Hildebrand F."/>
            <person name="Pallen M.J."/>
        </authorList>
    </citation>
    <scope>NUCLEOTIDE SEQUENCE</scope>
    <source>
        <strain evidence="9">6276</strain>
    </source>
</reference>
<evidence type="ECO:0000256" key="1">
    <source>
        <dbReference type="ARBA" id="ARBA00004651"/>
    </source>
</evidence>
<feature type="transmembrane region" description="Helical" evidence="7">
    <location>
        <begin position="376"/>
        <end position="396"/>
    </location>
</feature>
<evidence type="ECO:0000256" key="3">
    <source>
        <dbReference type="ARBA" id="ARBA00022475"/>
    </source>
</evidence>
<dbReference type="GO" id="GO:0005886">
    <property type="term" value="C:plasma membrane"/>
    <property type="evidence" value="ECO:0007669"/>
    <property type="project" value="UniProtKB-SubCell"/>
</dbReference>
<evidence type="ECO:0000259" key="8">
    <source>
        <dbReference type="Pfam" id="PF00482"/>
    </source>
</evidence>
<gene>
    <name evidence="9" type="ORF">IAC10_06815</name>
</gene>
<accession>A0A9D1EYQ6</accession>
<reference evidence="9" key="1">
    <citation type="submission" date="2020-10" db="EMBL/GenBank/DDBJ databases">
        <authorList>
            <person name="Gilroy R."/>
        </authorList>
    </citation>
    <scope>NUCLEOTIDE SEQUENCE</scope>
    <source>
        <strain evidence="9">6276</strain>
    </source>
</reference>
<dbReference type="PANTHER" id="PTHR30012:SF0">
    <property type="entry name" value="TYPE II SECRETION SYSTEM PROTEIN F-RELATED"/>
    <property type="match status" value="1"/>
</dbReference>
<dbReference type="Gene3D" id="1.20.81.30">
    <property type="entry name" value="Type II secretion system (T2SS), domain F"/>
    <property type="match status" value="2"/>
</dbReference>
<comment type="subcellular location">
    <subcellularLocation>
        <location evidence="1">Cell membrane</location>
        <topology evidence="1">Multi-pass membrane protein</topology>
    </subcellularLocation>
</comment>
<comment type="similarity">
    <text evidence="2">Belongs to the GSP F family.</text>
</comment>
<evidence type="ECO:0000313" key="9">
    <source>
        <dbReference type="EMBL" id="HIS36325.1"/>
    </source>
</evidence>